<sequence>MSTNTAKKKGFLKSAYSREAFTYKQHSSQLLPQGIVEEILDLLLIYGMQLRVFAGKLGHLIGQFLKGLEE</sequence>
<evidence type="ECO:0000313" key="1">
    <source>
        <dbReference type="EMBL" id="EHL05511.1"/>
    </source>
</evidence>
<dbReference type="EMBL" id="AFZX01000097">
    <property type="protein sequence ID" value="EHL05511.1"/>
    <property type="molecule type" value="Genomic_DNA"/>
</dbReference>
<dbReference type="HOGENOM" id="CLU_2763679_0_0_9"/>
<organism evidence="1 2">
    <name type="scientific">Desulfitobacterium hafniense DP7</name>
    <dbReference type="NCBI Taxonomy" id="537010"/>
    <lineage>
        <taxon>Bacteria</taxon>
        <taxon>Bacillati</taxon>
        <taxon>Bacillota</taxon>
        <taxon>Clostridia</taxon>
        <taxon>Eubacteriales</taxon>
        <taxon>Desulfitobacteriaceae</taxon>
        <taxon>Desulfitobacterium</taxon>
    </lineage>
</organism>
<accession>G9XSB2</accession>
<comment type="caution">
    <text evidence="1">The sequence shown here is derived from an EMBL/GenBank/DDBJ whole genome shotgun (WGS) entry which is preliminary data.</text>
</comment>
<evidence type="ECO:0000313" key="2">
    <source>
        <dbReference type="Proteomes" id="UP000004416"/>
    </source>
</evidence>
<dbReference type="AlphaFoldDB" id="G9XSB2"/>
<feature type="non-terminal residue" evidence="1">
    <location>
        <position position="70"/>
    </location>
</feature>
<protein>
    <submittedName>
        <fullName evidence="1">Uncharacterized protein</fullName>
    </submittedName>
</protein>
<proteinExistence type="predicted"/>
<reference evidence="1 2" key="1">
    <citation type="submission" date="2011-08" db="EMBL/GenBank/DDBJ databases">
        <authorList>
            <person name="Weinstock G."/>
            <person name="Sodergren E."/>
            <person name="Clifton S."/>
            <person name="Fulton L."/>
            <person name="Fulton B."/>
            <person name="Courtney L."/>
            <person name="Fronick C."/>
            <person name="Harrison M."/>
            <person name="Strong C."/>
            <person name="Farmer C."/>
            <person name="Delahaunty K."/>
            <person name="Markovic C."/>
            <person name="Hall O."/>
            <person name="Minx P."/>
            <person name="Tomlinson C."/>
            <person name="Mitreva M."/>
            <person name="Hou S."/>
            <person name="Chen J."/>
            <person name="Wollam A."/>
            <person name="Pepin K.H."/>
            <person name="Johnson M."/>
            <person name="Bhonagiri V."/>
            <person name="Zhang X."/>
            <person name="Suruliraj S."/>
            <person name="Warren W."/>
            <person name="Chinwalla A."/>
            <person name="Mardis E.R."/>
            <person name="Wilson R.K."/>
        </authorList>
    </citation>
    <scope>NUCLEOTIDE SEQUENCE [LARGE SCALE GENOMIC DNA]</scope>
    <source>
        <strain evidence="1 2">DP7</strain>
    </source>
</reference>
<name>G9XSB2_DESHA</name>
<gene>
    <name evidence="1" type="ORF">HMPREF0322_03861</name>
</gene>
<dbReference type="Proteomes" id="UP000004416">
    <property type="component" value="Unassembled WGS sequence"/>
</dbReference>